<evidence type="ECO:0000259" key="8">
    <source>
        <dbReference type="PROSITE" id="PS51123"/>
    </source>
</evidence>
<feature type="compositionally biased region" description="Low complexity" evidence="6">
    <location>
        <begin position="315"/>
        <end position="334"/>
    </location>
</feature>
<protein>
    <submittedName>
        <fullName evidence="9">Outer membrane protein OmpA-like peptidoglycan-associated protein</fullName>
    </submittedName>
</protein>
<accession>A0A317PQR2</accession>
<dbReference type="CDD" id="cd07185">
    <property type="entry name" value="OmpA_C-like"/>
    <property type="match status" value="1"/>
</dbReference>
<organism evidence="9 10">
    <name type="scientific">Hoeflea marina</name>
    <dbReference type="NCBI Taxonomy" id="274592"/>
    <lineage>
        <taxon>Bacteria</taxon>
        <taxon>Pseudomonadati</taxon>
        <taxon>Pseudomonadota</taxon>
        <taxon>Alphaproteobacteria</taxon>
        <taxon>Hyphomicrobiales</taxon>
        <taxon>Rhizobiaceae</taxon>
        <taxon>Hoeflea</taxon>
    </lineage>
</organism>
<feature type="domain" description="OmpA-like" evidence="8">
    <location>
        <begin position="540"/>
        <end position="665"/>
    </location>
</feature>
<feature type="compositionally biased region" description="Low complexity" evidence="6">
    <location>
        <begin position="159"/>
        <end position="199"/>
    </location>
</feature>
<dbReference type="PRINTS" id="PR01021">
    <property type="entry name" value="OMPADOMAIN"/>
</dbReference>
<sequence length="667" mass="69412">MRISSRLLASSAIALVTSASIAIALPVRPQVSSSESAGFARLIDRVQVSVPEAEAALAAAQAKLAEAQASGGDVGAAQAEVAQAQAELAAAQSAVSAPAAEAPPAPEAPAAEAPAPEAPAPQAEAPAPEAPAAEPQAEAPAPEVQPEAPAVEAPPAPEAPAAEAPAPEAPAPEAAPAEAPAVETAPEAQPEAPAAEAPAAPQPEAPAAEAVPEAEAPAADAPTPAAEAPAGEAAPADGAPAAEQTAPTPEAKPAADAPTPEAKPAAEAPAPGAEPAAEAAPAGGQTESTIAVTPEATLPVENGAPVLDSAKEEPAPAAADGSAPAPAQAAAPAEPAAPPPSTDAEAQAAISADVRQEKAPNPLAEESTGERRRDRPDREDRRDDREVVKRDGDRVIFQFNNRIIVRGGDDQRMRGARDEVYYEDLPRGRTREVIVRPNGVELVTITNRWGDVIQRSRVMPDGREIVLSYNPRYDREERVAYQDPGRDLPPLRLTIPIEDYILDATDADQSDYLDFLMEPPVERVERLYSVEEVRQSSRIRDKVRRVDMDTLTFDFGKATIAEDQIESLSNVASAMTEILDRNPAETFLLEGHTDAVGTDQANLLLSDKRAEAIAEALTGVFGIPPENLVAQGYGEQYLKVRTEKPEKLNRRVAIRRITPLVTPIAAN</sequence>
<evidence type="ECO:0000256" key="4">
    <source>
        <dbReference type="PROSITE-ProRule" id="PRU00473"/>
    </source>
</evidence>
<dbReference type="PROSITE" id="PS51123">
    <property type="entry name" value="OMPA_2"/>
    <property type="match status" value="1"/>
</dbReference>
<comment type="subcellular location">
    <subcellularLocation>
        <location evidence="1">Cell outer membrane</location>
    </subcellularLocation>
</comment>
<keyword evidence="3" id="KW-0998">Cell outer membrane</keyword>
<keyword evidence="7" id="KW-0732">Signal</keyword>
<evidence type="ECO:0000256" key="6">
    <source>
        <dbReference type="SAM" id="MobiDB-lite"/>
    </source>
</evidence>
<feature type="coiled-coil region" evidence="5">
    <location>
        <begin position="50"/>
        <end position="94"/>
    </location>
</feature>
<dbReference type="PANTHER" id="PTHR30329">
    <property type="entry name" value="STATOR ELEMENT OF FLAGELLAR MOTOR COMPLEX"/>
    <property type="match status" value="1"/>
</dbReference>
<dbReference type="InterPro" id="IPR036737">
    <property type="entry name" value="OmpA-like_sf"/>
</dbReference>
<evidence type="ECO:0000313" key="10">
    <source>
        <dbReference type="Proteomes" id="UP000246352"/>
    </source>
</evidence>
<feature type="chain" id="PRO_5016240667" evidence="7">
    <location>
        <begin position="25"/>
        <end position="667"/>
    </location>
</feature>
<dbReference type="Pfam" id="PF00691">
    <property type="entry name" value="OmpA"/>
    <property type="match status" value="1"/>
</dbReference>
<reference evidence="9 10" key="1">
    <citation type="submission" date="2018-05" db="EMBL/GenBank/DDBJ databases">
        <title>Genomic Encyclopedia of Type Strains, Phase IV (KMG-IV): sequencing the most valuable type-strain genomes for metagenomic binning, comparative biology and taxonomic classification.</title>
        <authorList>
            <person name="Goeker M."/>
        </authorList>
    </citation>
    <scope>NUCLEOTIDE SEQUENCE [LARGE SCALE GENOMIC DNA]</scope>
    <source>
        <strain evidence="9 10">DSM 16791</strain>
    </source>
</reference>
<dbReference type="InterPro" id="IPR006665">
    <property type="entry name" value="OmpA-like"/>
</dbReference>
<dbReference type="InterPro" id="IPR050330">
    <property type="entry name" value="Bact_OuterMem_StrucFunc"/>
</dbReference>
<dbReference type="InterPro" id="IPR006664">
    <property type="entry name" value="OMP_bac"/>
</dbReference>
<dbReference type="Proteomes" id="UP000246352">
    <property type="component" value="Unassembled WGS sequence"/>
</dbReference>
<feature type="region of interest" description="Disordered" evidence="6">
    <location>
        <begin position="95"/>
        <end position="386"/>
    </location>
</feature>
<keyword evidence="10" id="KW-1185">Reference proteome</keyword>
<dbReference type="PANTHER" id="PTHR30329:SF21">
    <property type="entry name" value="LIPOPROTEIN YIAD-RELATED"/>
    <property type="match status" value="1"/>
</dbReference>
<comment type="caution">
    <text evidence="9">The sequence shown here is derived from an EMBL/GenBank/DDBJ whole genome shotgun (WGS) entry which is preliminary data.</text>
</comment>
<keyword evidence="2 4" id="KW-0472">Membrane</keyword>
<dbReference type="OrthoDB" id="9792021at2"/>
<evidence type="ECO:0000256" key="3">
    <source>
        <dbReference type="ARBA" id="ARBA00023237"/>
    </source>
</evidence>
<proteinExistence type="predicted"/>
<dbReference type="Gene3D" id="3.30.1330.60">
    <property type="entry name" value="OmpA-like domain"/>
    <property type="match status" value="1"/>
</dbReference>
<dbReference type="RefSeq" id="WP_110030074.1">
    <property type="nucleotide sequence ID" value="NZ_QGTR01000001.1"/>
</dbReference>
<feature type="compositionally biased region" description="Low complexity" evidence="6">
    <location>
        <begin position="108"/>
        <end position="151"/>
    </location>
</feature>
<gene>
    <name evidence="9" type="ORF">DFR52_101200</name>
</gene>
<dbReference type="SUPFAM" id="SSF103088">
    <property type="entry name" value="OmpA-like"/>
    <property type="match status" value="1"/>
</dbReference>
<feature type="compositionally biased region" description="Low complexity" evidence="6">
    <location>
        <begin position="205"/>
        <end position="287"/>
    </location>
</feature>
<dbReference type="GO" id="GO:0009279">
    <property type="term" value="C:cell outer membrane"/>
    <property type="evidence" value="ECO:0007669"/>
    <property type="project" value="UniProtKB-SubCell"/>
</dbReference>
<feature type="compositionally biased region" description="Basic and acidic residues" evidence="6">
    <location>
        <begin position="368"/>
        <end position="386"/>
    </location>
</feature>
<evidence type="ECO:0000256" key="7">
    <source>
        <dbReference type="SAM" id="SignalP"/>
    </source>
</evidence>
<evidence type="ECO:0000256" key="5">
    <source>
        <dbReference type="SAM" id="Coils"/>
    </source>
</evidence>
<dbReference type="EMBL" id="QGTR01000001">
    <property type="protein sequence ID" value="PWW03519.1"/>
    <property type="molecule type" value="Genomic_DNA"/>
</dbReference>
<evidence type="ECO:0000313" key="9">
    <source>
        <dbReference type="EMBL" id="PWW03519.1"/>
    </source>
</evidence>
<evidence type="ECO:0000256" key="1">
    <source>
        <dbReference type="ARBA" id="ARBA00004442"/>
    </source>
</evidence>
<evidence type="ECO:0000256" key="2">
    <source>
        <dbReference type="ARBA" id="ARBA00023136"/>
    </source>
</evidence>
<feature type="signal peptide" evidence="7">
    <location>
        <begin position="1"/>
        <end position="24"/>
    </location>
</feature>
<keyword evidence="5" id="KW-0175">Coiled coil</keyword>
<name>A0A317PQR2_9HYPH</name>
<dbReference type="AlphaFoldDB" id="A0A317PQR2"/>